<protein>
    <submittedName>
        <fullName evidence="1">Uncharacterized protein</fullName>
    </submittedName>
</protein>
<organism evidence="1 2">
    <name type="scientific">Phocaeicola coprophilus</name>
    <dbReference type="NCBI Taxonomy" id="387090"/>
    <lineage>
        <taxon>Bacteria</taxon>
        <taxon>Pseudomonadati</taxon>
        <taxon>Bacteroidota</taxon>
        <taxon>Bacteroidia</taxon>
        <taxon>Bacteroidales</taxon>
        <taxon>Bacteroidaceae</taxon>
        <taxon>Phocaeicola</taxon>
    </lineage>
</organism>
<gene>
    <name evidence="1" type="ORF">DW921_09100</name>
</gene>
<name>A0A413SYW5_9BACT</name>
<comment type="caution">
    <text evidence="1">The sequence shown here is derived from an EMBL/GenBank/DDBJ whole genome shotgun (WGS) entry which is preliminary data.</text>
</comment>
<sequence>MYSLEKQIEVKRAYPDSGWLNTYFFVFFYLALQSFSYLGCDICENLIVRKYLKLLVGKFRYFFDAV</sequence>
<evidence type="ECO:0000313" key="2">
    <source>
        <dbReference type="Proteomes" id="UP000283855"/>
    </source>
</evidence>
<dbReference type="EMBL" id="QSFT01000018">
    <property type="protein sequence ID" value="RHA75056.1"/>
    <property type="molecule type" value="Genomic_DNA"/>
</dbReference>
<accession>A0A413SYW5</accession>
<dbReference type="AlphaFoldDB" id="A0A413SYW5"/>
<reference evidence="1 2" key="1">
    <citation type="submission" date="2018-08" db="EMBL/GenBank/DDBJ databases">
        <title>A genome reference for cultivated species of the human gut microbiota.</title>
        <authorList>
            <person name="Zou Y."/>
            <person name="Xue W."/>
            <person name="Luo G."/>
        </authorList>
    </citation>
    <scope>NUCLEOTIDE SEQUENCE [LARGE SCALE GENOMIC DNA]</scope>
    <source>
        <strain evidence="1 2">AM42-38</strain>
    </source>
</reference>
<evidence type="ECO:0000313" key="1">
    <source>
        <dbReference type="EMBL" id="RHA75056.1"/>
    </source>
</evidence>
<proteinExistence type="predicted"/>
<dbReference type="Proteomes" id="UP000283855">
    <property type="component" value="Unassembled WGS sequence"/>
</dbReference>